<proteinExistence type="predicted"/>
<name>A0AAV4HPI6_9GAST</name>
<accession>A0AAV4HPI6</accession>
<dbReference type="EMBL" id="BMAT01012748">
    <property type="protein sequence ID" value="GFR98630.1"/>
    <property type="molecule type" value="Genomic_DNA"/>
</dbReference>
<evidence type="ECO:0008006" key="3">
    <source>
        <dbReference type="Google" id="ProtNLM"/>
    </source>
</evidence>
<evidence type="ECO:0000313" key="2">
    <source>
        <dbReference type="Proteomes" id="UP000762676"/>
    </source>
</evidence>
<organism evidence="1 2">
    <name type="scientific">Elysia marginata</name>
    <dbReference type="NCBI Taxonomy" id="1093978"/>
    <lineage>
        <taxon>Eukaryota</taxon>
        <taxon>Metazoa</taxon>
        <taxon>Spiralia</taxon>
        <taxon>Lophotrochozoa</taxon>
        <taxon>Mollusca</taxon>
        <taxon>Gastropoda</taxon>
        <taxon>Heterobranchia</taxon>
        <taxon>Euthyneura</taxon>
        <taxon>Panpulmonata</taxon>
        <taxon>Sacoglossa</taxon>
        <taxon>Placobranchoidea</taxon>
        <taxon>Plakobranchidae</taxon>
        <taxon>Elysia</taxon>
    </lineage>
</organism>
<evidence type="ECO:0000313" key="1">
    <source>
        <dbReference type="EMBL" id="GFR98630.1"/>
    </source>
</evidence>
<reference evidence="1 2" key="1">
    <citation type="journal article" date="2021" name="Elife">
        <title>Chloroplast acquisition without the gene transfer in kleptoplastic sea slugs, Plakobranchus ocellatus.</title>
        <authorList>
            <person name="Maeda T."/>
            <person name="Takahashi S."/>
            <person name="Yoshida T."/>
            <person name="Shimamura S."/>
            <person name="Takaki Y."/>
            <person name="Nagai Y."/>
            <person name="Toyoda A."/>
            <person name="Suzuki Y."/>
            <person name="Arimoto A."/>
            <person name="Ishii H."/>
            <person name="Satoh N."/>
            <person name="Nishiyama T."/>
            <person name="Hasebe M."/>
            <person name="Maruyama T."/>
            <person name="Minagawa J."/>
            <person name="Obokata J."/>
            <person name="Shigenobu S."/>
        </authorList>
    </citation>
    <scope>NUCLEOTIDE SEQUENCE [LARGE SCALE GENOMIC DNA]</scope>
</reference>
<protein>
    <recommendedName>
        <fullName evidence="3">C-type lectin domain-containing protein</fullName>
    </recommendedName>
</protein>
<dbReference type="AlphaFoldDB" id="A0AAV4HPI6"/>
<sequence>MESLEIHIGGKYRHHSGQIHSEAFIGSTLYSDWHGGHPATHSVVVCVTLYSRSRNRGLKMGSLACKGNPRKFICEL</sequence>
<gene>
    <name evidence="1" type="ORF">ElyMa_006354900</name>
</gene>
<dbReference type="Proteomes" id="UP000762676">
    <property type="component" value="Unassembled WGS sequence"/>
</dbReference>
<comment type="caution">
    <text evidence="1">The sequence shown here is derived from an EMBL/GenBank/DDBJ whole genome shotgun (WGS) entry which is preliminary data.</text>
</comment>
<keyword evidence="2" id="KW-1185">Reference proteome</keyword>